<dbReference type="VEuPathDB" id="VectorBase:AARA009148"/>
<reference evidence="2" key="1">
    <citation type="submission" date="2022-08" db="UniProtKB">
        <authorList>
            <consortium name="EnsemblMetazoa"/>
        </authorList>
    </citation>
    <scope>IDENTIFICATION</scope>
    <source>
        <strain evidence="2">Dongola</strain>
    </source>
</reference>
<dbReference type="EMBL" id="APCN01003625">
    <property type="status" value="NOT_ANNOTATED_CDS"/>
    <property type="molecule type" value="Genomic_DNA"/>
</dbReference>
<sequence length="126" mass="13972">MAKLYRRRQSPALRRHRRRKHRHQKLSAPIRAKCTTSVAVPAMTGRAKICVVVTIWRVPNTVSKDASAEMVTCGTNMTDAFRATAVAKPNFAVQSSGVTNINMILDNALDHATRRMIMGNGRSNAK</sequence>
<accession>A0A182I6E5</accession>
<dbReference type="Proteomes" id="UP000075840">
    <property type="component" value="Unassembled WGS sequence"/>
</dbReference>
<evidence type="ECO:0000313" key="2">
    <source>
        <dbReference type="EnsemblMetazoa" id="AARA009148-PA"/>
    </source>
</evidence>
<dbReference type="AlphaFoldDB" id="A0A182I6E5"/>
<feature type="region of interest" description="Disordered" evidence="1">
    <location>
        <begin position="1"/>
        <end position="28"/>
    </location>
</feature>
<protein>
    <submittedName>
        <fullName evidence="2">Uncharacterized protein</fullName>
    </submittedName>
</protein>
<evidence type="ECO:0000313" key="3">
    <source>
        <dbReference type="Proteomes" id="UP000075840"/>
    </source>
</evidence>
<name>A0A182I6E5_ANOAR</name>
<feature type="compositionally biased region" description="Basic residues" evidence="1">
    <location>
        <begin position="1"/>
        <end position="25"/>
    </location>
</feature>
<keyword evidence="3" id="KW-1185">Reference proteome</keyword>
<evidence type="ECO:0000256" key="1">
    <source>
        <dbReference type="SAM" id="MobiDB-lite"/>
    </source>
</evidence>
<dbReference type="EnsemblMetazoa" id="AARA009148-RA">
    <property type="protein sequence ID" value="AARA009148-PA"/>
    <property type="gene ID" value="AARA009148"/>
</dbReference>
<proteinExistence type="predicted"/>
<organism evidence="2 3">
    <name type="scientific">Anopheles arabiensis</name>
    <name type="common">Mosquito</name>
    <dbReference type="NCBI Taxonomy" id="7173"/>
    <lineage>
        <taxon>Eukaryota</taxon>
        <taxon>Metazoa</taxon>
        <taxon>Ecdysozoa</taxon>
        <taxon>Arthropoda</taxon>
        <taxon>Hexapoda</taxon>
        <taxon>Insecta</taxon>
        <taxon>Pterygota</taxon>
        <taxon>Neoptera</taxon>
        <taxon>Endopterygota</taxon>
        <taxon>Diptera</taxon>
        <taxon>Nematocera</taxon>
        <taxon>Culicoidea</taxon>
        <taxon>Culicidae</taxon>
        <taxon>Anophelinae</taxon>
        <taxon>Anopheles</taxon>
    </lineage>
</organism>